<proteinExistence type="predicted"/>
<protein>
    <recommendedName>
        <fullName evidence="4">Glycosyltransferase RgtA/B/C/D-like domain-containing protein</fullName>
    </recommendedName>
</protein>
<keyword evidence="1" id="KW-0472">Membrane</keyword>
<feature type="transmembrane region" description="Helical" evidence="1">
    <location>
        <begin position="186"/>
        <end position="204"/>
    </location>
</feature>
<reference evidence="2 3" key="1">
    <citation type="submission" date="2018-08" db="EMBL/GenBank/DDBJ databases">
        <title>A genome reference for cultivated species of the human gut microbiota.</title>
        <authorList>
            <person name="Zou Y."/>
            <person name="Xue W."/>
            <person name="Luo G."/>
        </authorList>
    </citation>
    <scope>NUCLEOTIDE SEQUENCE [LARGE SCALE GENOMIC DNA]</scope>
    <source>
        <strain evidence="2 3">AF28-26</strain>
    </source>
</reference>
<dbReference type="Proteomes" id="UP000284751">
    <property type="component" value="Unassembled WGS sequence"/>
</dbReference>
<evidence type="ECO:0000256" key="1">
    <source>
        <dbReference type="SAM" id="Phobius"/>
    </source>
</evidence>
<evidence type="ECO:0000313" key="3">
    <source>
        <dbReference type="Proteomes" id="UP000284751"/>
    </source>
</evidence>
<keyword evidence="1" id="KW-1133">Transmembrane helix</keyword>
<feature type="transmembrane region" description="Helical" evidence="1">
    <location>
        <begin position="616"/>
        <end position="632"/>
    </location>
</feature>
<feature type="transmembrane region" description="Helical" evidence="1">
    <location>
        <begin position="415"/>
        <end position="435"/>
    </location>
</feature>
<feature type="transmembrane region" description="Helical" evidence="1">
    <location>
        <begin position="730"/>
        <end position="748"/>
    </location>
</feature>
<keyword evidence="1" id="KW-0812">Transmembrane</keyword>
<feature type="transmembrane region" description="Helical" evidence="1">
    <location>
        <begin position="385"/>
        <end position="403"/>
    </location>
</feature>
<dbReference type="EMBL" id="QRTC01000003">
    <property type="protein sequence ID" value="RGQ44189.1"/>
    <property type="molecule type" value="Genomic_DNA"/>
</dbReference>
<evidence type="ECO:0000313" key="2">
    <source>
        <dbReference type="EMBL" id="RGQ44189.1"/>
    </source>
</evidence>
<feature type="transmembrane region" description="Helical" evidence="1">
    <location>
        <begin position="518"/>
        <end position="536"/>
    </location>
</feature>
<comment type="caution">
    <text evidence="2">The sequence shown here is derived from an EMBL/GenBank/DDBJ whole genome shotgun (WGS) entry which is preliminary data.</text>
</comment>
<organism evidence="2 3">
    <name type="scientific">[Clostridium] leptum</name>
    <dbReference type="NCBI Taxonomy" id="1535"/>
    <lineage>
        <taxon>Bacteria</taxon>
        <taxon>Bacillati</taxon>
        <taxon>Bacillota</taxon>
        <taxon>Clostridia</taxon>
        <taxon>Eubacteriales</taxon>
        <taxon>Oscillospiraceae</taxon>
        <taxon>Oscillospiraceae incertae sedis</taxon>
    </lineage>
</organism>
<evidence type="ECO:0008006" key="4">
    <source>
        <dbReference type="Google" id="ProtNLM"/>
    </source>
</evidence>
<feature type="transmembrane region" description="Helical" evidence="1">
    <location>
        <begin position="156"/>
        <end position="174"/>
    </location>
</feature>
<name>A0A412B0L8_9FIRM</name>
<feature type="transmembrane region" description="Helical" evidence="1">
    <location>
        <begin position="594"/>
        <end position="610"/>
    </location>
</feature>
<feature type="transmembrane region" description="Helical" evidence="1">
    <location>
        <begin position="644"/>
        <end position="663"/>
    </location>
</feature>
<feature type="transmembrane region" description="Helical" evidence="1">
    <location>
        <begin position="12"/>
        <end position="29"/>
    </location>
</feature>
<feature type="transmembrane region" description="Helical" evidence="1">
    <location>
        <begin position="571"/>
        <end position="587"/>
    </location>
</feature>
<accession>A0A412B0L8</accession>
<feature type="transmembrane region" description="Helical" evidence="1">
    <location>
        <begin position="793"/>
        <end position="810"/>
    </location>
</feature>
<gene>
    <name evidence="2" type="ORF">DWY99_01945</name>
</gene>
<feature type="transmembrane region" description="Helical" evidence="1">
    <location>
        <begin position="839"/>
        <end position="861"/>
    </location>
</feature>
<dbReference type="AlphaFoldDB" id="A0A412B0L8"/>
<sequence length="866" mass="98582">MRMVKNYKSQFVAVIIFVVCMAFAWLYPLKSVNVTLLMEFSGTEDGASAELLIDRGNGEELLARATVFSQQAQFRFDPLYYNFEKIGIRVSETGRTPALETVRAYSGEYDISKDSLICESVIGSQMQSQQQGVFYFELDSRTTDQLYGAVHQNYTIRWVLTGVFSIVFLMALLYMSKQRQKDWNKLLRYGLLIFCGIIVIYVLFNSDFNREEALNPVRLSETAVTSDDAENLPESEPEMRGISLDQPIKQRFTTAFEKIQNLKLYFQSSGMEVSEEAQEKINGIIGVRLLNEDSQIVSSGVFSALEIQTTGYLELKVREPQSRLGENYSIEIVPLSGNFPADLQILAERGSFEDAQVLTVGEKAETDMVLRCDIGYAGTSRIPQIRTLVLIGLFLLLIFTVAYRKLHIKSEMAALFIYLGMFTYSVGQVIFYMMYVGNTPDEVAHVSYIAYLMQTGKIIPDFSQMQMLSISGSTAAFVDGTVNQLGHPPLYYLVMTLCKPIEIIGENSFLIHFTRLRLFSAAFGLLALAIAFYIGYTRITKKQPALHLLYSAIITSVPMFLYNLCGVNNDTFALLGCALFFLGILRVCEEKRSYATYFLIAGGLVIAVLSKVTSGMLIGLTAIIYVIWYCIKHKSIKLICCKQFLISLPVYLVAVGYFVIVYLEFHTLQPDLSSINPEYYQASPFFVNFEDRTVMSMFDYSLLYWENFFDTWTAVASHTSLYKLDHWTSYDRILTLLIFFVPILLFFVRKSKKYIAMLIGFYVSLAVVVWMQFQRAFETYFYIAGYTGAYQTRYYLCVLPILAFIAVYLLQMLTERKEKPSAESERCHEGMIVLSPNRVAVTISIVASIGLLYSGFVYFLFNYFGY</sequence>
<feature type="transmembrane region" description="Helical" evidence="1">
    <location>
        <begin position="548"/>
        <end position="565"/>
    </location>
</feature>
<feature type="transmembrane region" description="Helical" evidence="1">
    <location>
        <begin position="755"/>
        <end position="773"/>
    </location>
</feature>